<dbReference type="AlphaFoldDB" id="A0ABD0KY68"/>
<dbReference type="Proteomes" id="UP001519460">
    <property type="component" value="Unassembled WGS sequence"/>
</dbReference>
<accession>A0ABD0KY68</accession>
<evidence type="ECO:0000313" key="1">
    <source>
        <dbReference type="EMBL" id="KAK7492045.1"/>
    </source>
</evidence>
<protein>
    <submittedName>
        <fullName evidence="1">Uncharacterized protein</fullName>
    </submittedName>
</protein>
<comment type="caution">
    <text evidence="1">The sequence shown here is derived from an EMBL/GenBank/DDBJ whole genome shotgun (WGS) entry which is preliminary data.</text>
</comment>
<gene>
    <name evidence="1" type="ORF">BaRGS_00016709</name>
</gene>
<dbReference type="EMBL" id="JACVVK020000107">
    <property type="protein sequence ID" value="KAK7492045.1"/>
    <property type="molecule type" value="Genomic_DNA"/>
</dbReference>
<sequence length="78" mass="8366">MSGLRAPKAGSNRDAQQKALHRLKKANQEIRQGLVRVGWDGRGGNGGDHGVVVAGRWSRNVMMLDSTSSVQPVPPSYA</sequence>
<organism evidence="1 2">
    <name type="scientific">Batillaria attramentaria</name>
    <dbReference type="NCBI Taxonomy" id="370345"/>
    <lineage>
        <taxon>Eukaryota</taxon>
        <taxon>Metazoa</taxon>
        <taxon>Spiralia</taxon>
        <taxon>Lophotrochozoa</taxon>
        <taxon>Mollusca</taxon>
        <taxon>Gastropoda</taxon>
        <taxon>Caenogastropoda</taxon>
        <taxon>Sorbeoconcha</taxon>
        <taxon>Cerithioidea</taxon>
        <taxon>Batillariidae</taxon>
        <taxon>Batillaria</taxon>
    </lineage>
</organism>
<evidence type="ECO:0000313" key="2">
    <source>
        <dbReference type="Proteomes" id="UP001519460"/>
    </source>
</evidence>
<reference evidence="1 2" key="1">
    <citation type="journal article" date="2023" name="Sci. Data">
        <title>Genome assembly of the Korean intertidal mud-creeper Batillaria attramentaria.</title>
        <authorList>
            <person name="Patra A.K."/>
            <person name="Ho P.T."/>
            <person name="Jun S."/>
            <person name="Lee S.J."/>
            <person name="Kim Y."/>
            <person name="Won Y.J."/>
        </authorList>
    </citation>
    <scope>NUCLEOTIDE SEQUENCE [LARGE SCALE GENOMIC DNA]</scope>
    <source>
        <strain evidence="1">Wonlab-2016</strain>
    </source>
</reference>
<name>A0ABD0KY68_9CAEN</name>
<proteinExistence type="predicted"/>
<keyword evidence="2" id="KW-1185">Reference proteome</keyword>